<dbReference type="InterPro" id="IPR036869">
    <property type="entry name" value="J_dom_sf"/>
</dbReference>
<dbReference type="CDD" id="cd06257">
    <property type="entry name" value="DnaJ"/>
    <property type="match status" value="1"/>
</dbReference>
<dbReference type="Proteomes" id="UP000278062">
    <property type="component" value="Unassembled WGS sequence"/>
</dbReference>
<evidence type="ECO:0000313" key="4">
    <source>
        <dbReference type="EMBL" id="RMN94279.1"/>
    </source>
</evidence>
<evidence type="ECO:0000256" key="2">
    <source>
        <dbReference type="SAM" id="MobiDB-lite"/>
    </source>
</evidence>
<evidence type="ECO:0000313" key="5">
    <source>
        <dbReference type="Proteomes" id="UP000278062"/>
    </source>
</evidence>
<dbReference type="EMBL" id="RBPL01000092">
    <property type="protein sequence ID" value="RMN94279.1"/>
    <property type="molecule type" value="Genomic_DNA"/>
</dbReference>
<dbReference type="Pfam" id="PF00226">
    <property type="entry name" value="DnaJ"/>
    <property type="match status" value="1"/>
</dbReference>
<protein>
    <submittedName>
        <fullName evidence="4">Type III effector HopI1</fullName>
    </submittedName>
</protein>
<gene>
    <name evidence="4" type="ORF">ALQ49_01134</name>
</gene>
<organism evidence="4 5">
    <name type="scientific">Pseudomonas syringae pv. apii</name>
    <dbReference type="NCBI Taxonomy" id="81036"/>
    <lineage>
        <taxon>Bacteria</taxon>
        <taxon>Pseudomonadati</taxon>
        <taxon>Pseudomonadota</taxon>
        <taxon>Gammaproteobacteria</taxon>
        <taxon>Pseudomonadales</taxon>
        <taxon>Pseudomonadaceae</taxon>
        <taxon>Pseudomonas</taxon>
    </lineage>
</organism>
<feature type="domain" description="J" evidence="3">
    <location>
        <begin position="44"/>
        <end position="107"/>
    </location>
</feature>
<dbReference type="SUPFAM" id="SSF46565">
    <property type="entry name" value="Chaperone J-domain"/>
    <property type="match status" value="1"/>
</dbReference>
<evidence type="ECO:0000256" key="1">
    <source>
        <dbReference type="ARBA" id="ARBA00023186"/>
    </source>
</evidence>
<accession>A0A3M3RCW2</accession>
<evidence type="ECO:0000259" key="3">
    <source>
        <dbReference type="PROSITE" id="PS50076"/>
    </source>
</evidence>
<dbReference type="InterPro" id="IPR001623">
    <property type="entry name" value="DnaJ_domain"/>
</dbReference>
<feature type="region of interest" description="Disordered" evidence="2">
    <location>
        <begin position="1"/>
        <end position="42"/>
    </location>
</feature>
<dbReference type="Gene3D" id="1.10.287.110">
    <property type="entry name" value="DnaJ domain"/>
    <property type="match status" value="1"/>
</dbReference>
<proteinExistence type="predicted"/>
<reference evidence="4 5" key="1">
    <citation type="submission" date="2018-08" db="EMBL/GenBank/DDBJ databases">
        <title>Recombination of ecologically and evolutionarily significant loci maintains genetic cohesion in the Pseudomonas syringae species complex.</title>
        <authorList>
            <person name="Dillon M."/>
            <person name="Thakur S."/>
            <person name="Almeida R.N.D."/>
            <person name="Weir B.S."/>
            <person name="Guttman D.S."/>
        </authorList>
    </citation>
    <scope>NUCLEOTIDE SEQUENCE [LARGE SCALE GENOMIC DNA]</scope>
    <source>
        <strain evidence="4 5">1089_5</strain>
    </source>
</reference>
<sequence length="107" mass="11492">PPPPKAEPSAGGERPSTARPNSTSAADASARVGDSAPAKPPVKPLYEHLGLTDMSVDLSAVKKAYRDAAMKNHPDKNRGNALQSRFKCVQDFIRPGVAQSIRQRPYQ</sequence>
<comment type="caution">
    <text evidence="4">The sequence shown here is derived from an EMBL/GenBank/DDBJ whole genome shotgun (WGS) entry which is preliminary data.</text>
</comment>
<feature type="non-terminal residue" evidence="4">
    <location>
        <position position="1"/>
    </location>
</feature>
<keyword evidence="1" id="KW-0143">Chaperone</keyword>
<dbReference type="PROSITE" id="PS50076">
    <property type="entry name" value="DNAJ_2"/>
    <property type="match status" value="1"/>
</dbReference>
<dbReference type="AlphaFoldDB" id="A0A3M3RCW2"/>
<name>A0A3M3RCW2_9PSED</name>